<dbReference type="PRINTS" id="PR00037">
    <property type="entry name" value="HTHLACR"/>
</dbReference>
<dbReference type="InterPro" id="IPR036388">
    <property type="entry name" value="WH-like_DNA-bd_sf"/>
</dbReference>
<dbReference type="Pfam" id="PF08220">
    <property type="entry name" value="HTH_DeoR"/>
    <property type="match status" value="1"/>
</dbReference>
<protein>
    <submittedName>
        <fullName evidence="5">DeoR family glycerol-3-phosphate regulon repressor</fullName>
    </submittedName>
</protein>
<evidence type="ECO:0000256" key="3">
    <source>
        <dbReference type="ARBA" id="ARBA00023163"/>
    </source>
</evidence>
<evidence type="ECO:0000259" key="4">
    <source>
        <dbReference type="PROSITE" id="PS51000"/>
    </source>
</evidence>
<gene>
    <name evidence="5" type="ORF">QOZ99_000726</name>
</gene>
<evidence type="ECO:0000256" key="2">
    <source>
        <dbReference type="ARBA" id="ARBA00023015"/>
    </source>
</evidence>
<dbReference type="EMBL" id="JAUSVR010000002">
    <property type="protein sequence ID" value="MDQ0509845.1"/>
    <property type="molecule type" value="Genomic_DNA"/>
</dbReference>
<keyword evidence="3" id="KW-0804">Transcription</keyword>
<dbReference type="PANTHER" id="PTHR30363:SF4">
    <property type="entry name" value="GLYCEROL-3-PHOSPHATE REGULON REPRESSOR"/>
    <property type="match status" value="1"/>
</dbReference>
<dbReference type="PANTHER" id="PTHR30363">
    <property type="entry name" value="HTH-TYPE TRANSCRIPTIONAL REGULATOR SRLR-RELATED"/>
    <property type="match status" value="1"/>
</dbReference>
<dbReference type="RefSeq" id="WP_306888558.1">
    <property type="nucleotide sequence ID" value="NZ_JAUSVR010000002.1"/>
</dbReference>
<evidence type="ECO:0000313" key="5">
    <source>
        <dbReference type="EMBL" id="MDQ0509845.1"/>
    </source>
</evidence>
<dbReference type="SUPFAM" id="SSF100950">
    <property type="entry name" value="NagB/RpiA/CoA transferase-like"/>
    <property type="match status" value="1"/>
</dbReference>
<sequence>MTVSHPTRWQAAILEAVRAQGFARIRALAGTLGVSDETVRRHVRALVEAGLLTRAHGGVAWAGAAPALAAPLAEAPFERRLREHAAEKRALAAAVAARVEDGQVLLIDTGSTTAYVAQALGIRRNLTVVTNSLEIARHLVGRAGNRVYMAGGELRADLAATVGPEALAFIRQFRADLAILSVAAVDSGGTFMDFDLDEARIARAMIEASSRALVVADSSKFGRRAAVGICATTDIDLLVTDRAPPPADAGWISEAGIELIVAPV</sequence>
<keyword evidence="6" id="KW-1185">Reference proteome</keyword>
<dbReference type="InterPro" id="IPR014036">
    <property type="entry name" value="DeoR-like_C"/>
</dbReference>
<dbReference type="Proteomes" id="UP001235094">
    <property type="component" value="Unassembled WGS sequence"/>
</dbReference>
<keyword evidence="2" id="KW-0805">Transcription regulation</keyword>
<dbReference type="InterPro" id="IPR036390">
    <property type="entry name" value="WH_DNA-bd_sf"/>
</dbReference>
<keyword evidence="1" id="KW-0678">Repressor</keyword>
<dbReference type="Pfam" id="PF00455">
    <property type="entry name" value="DeoRC"/>
    <property type="match status" value="1"/>
</dbReference>
<comment type="caution">
    <text evidence="5">The sequence shown here is derived from an EMBL/GenBank/DDBJ whole genome shotgun (WGS) entry which is preliminary data.</text>
</comment>
<evidence type="ECO:0000256" key="1">
    <source>
        <dbReference type="ARBA" id="ARBA00022491"/>
    </source>
</evidence>
<dbReference type="Gene3D" id="3.40.50.1360">
    <property type="match status" value="1"/>
</dbReference>
<proteinExistence type="predicted"/>
<organism evidence="5 6">
    <name type="scientific">Ancylobacter amanitiformis</name>
    <dbReference type="NCBI Taxonomy" id="217069"/>
    <lineage>
        <taxon>Bacteria</taxon>
        <taxon>Pseudomonadati</taxon>
        <taxon>Pseudomonadota</taxon>
        <taxon>Alphaproteobacteria</taxon>
        <taxon>Hyphomicrobiales</taxon>
        <taxon>Xanthobacteraceae</taxon>
        <taxon>Ancylobacter</taxon>
    </lineage>
</organism>
<dbReference type="SMART" id="SM00420">
    <property type="entry name" value="HTH_DEOR"/>
    <property type="match status" value="1"/>
</dbReference>
<feature type="domain" description="HTH deoR-type" evidence="4">
    <location>
        <begin position="6"/>
        <end position="61"/>
    </location>
</feature>
<evidence type="ECO:0000313" key="6">
    <source>
        <dbReference type="Proteomes" id="UP001235094"/>
    </source>
</evidence>
<dbReference type="Gene3D" id="1.10.10.10">
    <property type="entry name" value="Winged helix-like DNA-binding domain superfamily/Winged helix DNA-binding domain"/>
    <property type="match status" value="1"/>
</dbReference>
<accession>A0ABU0LMB0</accession>
<dbReference type="InterPro" id="IPR050313">
    <property type="entry name" value="Carb_Metab_HTH_regulators"/>
</dbReference>
<dbReference type="SUPFAM" id="SSF46785">
    <property type="entry name" value="Winged helix' DNA-binding domain"/>
    <property type="match status" value="1"/>
</dbReference>
<dbReference type="InterPro" id="IPR001034">
    <property type="entry name" value="DeoR_HTH"/>
</dbReference>
<dbReference type="PROSITE" id="PS51000">
    <property type="entry name" value="HTH_DEOR_2"/>
    <property type="match status" value="1"/>
</dbReference>
<dbReference type="SMART" id="SM01134">
    <property type="entry name" value="DeoRC"/>
    <property type="match status" value="1"/>
</dbReference>
<dbReference type="InterPro" id="IPR037171">
    <property type="entry name" value="NagB/RpiA_transferase-like"/>
</dbReference>
<name>A0ABU0LMB0_9HYPH</name>
<reference evidence="5 6" key="1">
    <citation type="submission" date="2023-07" db="EMBL/GenBank/DDBJ databases">
        <title>Genomic Encyclopedia of Type Strains, Phase IV (KMG-IV): sequencing the most valuable type-strain genomes for metagenomic binning, comparative biology and taxonomic classification.</title>
        <authorList>
            <person name="Goeker M."/>
        </authorList>
    </citation>
    <scope>NUCLEOTIDE SEQUENCE [LARGE SCALE GENOMIC DNA]</scope>
    <source>
        <strain evidence="5 6">DSM 15561</strain>
    </source>
</reference>